<dbReference type="InterPro" id="IPR013216">
    <property type="entry name" value="Methyltransf_11"/>
</dbReference>
<dbReference type="AlphaFoldDB" id="A0AA40DA62"/>
<evidence type="ECO:0000256" key="1">
    <source>
        <dbReference type="SAM" id="MobiDB-lite"/>
    </source>
</evidence>
<dbReference type="Gene3D" id="3.40.50.150">
    <property type="entry name" value="Vaccinia Virus protein VP39"/>
    <property type="match status" value="1"/>
</dbReference>
<keyword evidence="3" id="KW-0489">Methyltransferase</keyword>
<dbReference type="GO" id="GO:0008757">
    <property type="term" value="F:S-adenosylmethionine-dependent methyltransferase activity"/>
    <property type="evidence" value="ECO:0007669"/>
    <property type="project" value="InterPro"/>
</dbReference>
<feature type="domain" description="Methyltransferase type 11" evidence="2">
    <location>
        <begin position="51"/>
        <end position="154"/>
    </location>
</feature>
<dbReference type="Pfam" id="PF08241">
    <property type="entry name" value="Methyltransf_11"/>
    <property type="match status" value="1"/>
</dbReference>
<proteinExistence type="predicted"/>
<accession>A0AA40DA62</accession>
<protein>
    <submittedName>
        <fullName evidence="3">S-adenosyl-L-methionine-dependent methyltransferase</fullName>
    </submittedName>
</protein>
<gene>
    <name evidence="3" type="ORF">QBC41DRAFT_320520</name>
</gene>
<keyword evidence="3" id="KW-0808">Transferase</keyword>
<evidence type="ECO:0000313" key="3">
    <source>
        <dbReference type="EMBL" id="KAK0669045.1"/>
    </source>
</evidence>
<dbReference type="PANTHER" id="PTHR44942">
    <property type="entry name" value="METHYLTRANSF_11 DOMAIN-CONTAINING PROTEIN"/>
    <property type="match status" value="1"/>
</dbReference>
<dbReference type="GO" id="GO:0032259">
    <property type="term" value="P:methylation"/>
    <property type="evidence" value="ECO:0007669"/>
    <property type="project" value="UniProtKB-KW"/>
</dbReference>
<reference evidence="3" key="1">
    <citation type="submission" date="2023-06" db="EMBL/GenBank/DDBJ databases">
        <title>Genome-scale phylogeny and comparative genomics of the fungal order Sordariales.</title>
        <authorList>
            <consortium name="Lawrence Berkeley National Laboratory"/>
            <person name="Hensen N."/>
            <person name="Bonometti L."/>
            <person name="Westerberg I."/>
            <person name="Brannstrom I.O."/>
            <person name="Guillou S."/>
            <person name="Cros-Aarteil S."/>
            <person name="Calhoun S."/>
            <person name="Haridas S."/>
            <person name="Kuo A."/>
            <person name="Mondo S."/>
            <person name="Pangilinan J."/>
            <person name="Riley R."/>
            <person name="Labutti K."/>
            <person name="Andreopoulos B."/>
            <person name="Lipzen A."/>
            <person name="Chen C."/>
            <person name="Yanf M."/>
            <person name="Daum C."/>
            <person name="Ng V."/>
            <person name="Clum A."/>
            <person name="Steindorff A."/>
            <person name="Ohm R."/>
            <person name="Martin F."/>
            <person name="Silar P."/>
            <person name="Natvig D."/>
            <person name="Lalanne C."/>
            <person name="Gautier V."/>
            <person name="Ament-Velasquez S.L."/>
            <person name="Kruys A."/>
            <person name="Hutchinson M.I."/>
            <person name="Powell A.J."/>
            <person name="Barry K."/>
            <person name="Miller A.N."/>
            <person name="Grigoriev I.V."/>
            <person name="Debuchy R."/>
            <person name="Gladieux P."/>
            <person name="Thoren M.H."/>
            <person name="Johannesson H."/>
        </authorList>
    </citation>
    <scope>NUCLEOTIDE SEQUENCE</scope>
    <source>
        <strain evidence="3">CBS 307.81</strain>
    </source>
</reference>
<dbReference type="PANTHER" id="PTHR44942:SF10">
    <property type="entry name" value="METHYLTRANSFERASE TYPE 11 DOMAIN-CONTAINING PROTEIN"/>
    <property type="match status" value="1"/>
</dbReference>
<comment type="caution">
    <text evidence="3">The sequence shown here is derived from an EMBL/GenBank/DDBJ whole genome shotgun (WGS) entry which is preliminary data.</text>
</comment>
<evidence type="ECO:0000313" key="4">
    <source>
        <dbReference type="Proteomes" id="UP001174997"/>
    </source>
</evidence>
<sequence>MPHQEAEQTFRSYGKEDTEHYTKHRPNYHPSLYKAILDHHTYTGGQLETLLDVGCGPGSHAVRTLAPHFSHAIGIDPGEGMISAARTLLTTSPIFTKTAGSIHFQVGSAEQLGQVASRNSVDLITASHAAHWFDMPLFWKSAAEVLKPGGSVAIWASGEIRINPNIPAGRAIQQTIDAFWGRHFDEFVVPGNEMIKHSYADLPLPWTLPEPMDDDDHFEKDTFYRREWSPSESFFDVENAEVSLDKWEKIMSTGTPVTRWRGAHPGDAGTERDPLRKCRRAIEKLLHEAGVEEGKETVKGYTKGVLLMVKRK</sequence>
<dbReference type="EMBL" id="JAULSY010000047">
    <property type="protein sequence ID" value="KAK0669045.1"/>
    <property type="molecule type" value="Genomic_DNA"/>
</dbReference>
<keyword evidence="4" id="KW-1185">Reference proteome</keyword>
<evidence type="ECO:0000259" key="2">
    <source>
        <dbReference type="Pfam" id="PF08241"/>
    </source>
</evidence>
<dbReference type="SUPFAM" id="SSF53335">
    <property type="entry name" value="S-adenosyl-L-methionine-dependent methyltransferases"/>
    <property type="match status" value="1"/>
</dbReference>
<feature type="region of interest" description="Disordered" evidence="1">
    <location>
        <begin position="1"/>
        <end position="26"/>
    </location>
</feature>
<dbReference type="InterPro" id="IPR051052">
    <property type="entry name" value="Diverse_substrate_MTase"/>
</dbReference>
<name>A0AA40DA62_9PEZI</name>
<organism evidence="3 4">
    <name type="scientific">Cercophora samala</name>
    <dbReference type="NCBI Taxonomy" id="330535"/>
    <lineage>
        <taxon>Eukaryota</taxon>
        <taxon>Fungi</taxon>
        <taxon>Dikarya</taxon>
        <taxon>Ascomycota</taxon>
        <taxon>Pezizomycotina</taxon>
        <taxon>Sordariomycetes</taxon>
        <taxon>Sordariomycetidae</taxon>
        <taxon>Sordariales</taxon>
        <taxon>Lasiosphaeriaceae</taxon>
        <taxon>Cercophora</taxon>
    </lineage>
</organism>
<dbReference type="InterPro" id="IPR029063">
    <property type="entry name" value="SAM-dependent_MTases_sf"/>
</dbReference>
<dbReference type="CDD" id="cd02440">
    <property type="entry name" value="AdoMet_MTases"/>
    <property type="match status" value="1"/>
</dbReference>
<dbReference type="Proteomes" id="UP001174997">
    <property type="component" value="Unassembled WGS sequence"/>
</dbReference>
<feature type="compositionally biased region" description="Basic and acidic residues" evidence="1">
    <location>
        <begin position="1"/>
        <end position="21"/>
    </location>
</feature>